<sequence>MDALTIVLLLVAVAAGVALGWFLRASRGAAELARAEAELAAARDDRDRQYDLYRDAVEHGRAEQRAEALRVQQQNAVLQALAPVRESLQQMQSKVAAIEHERHEQFGTLAEQLRRAQESDEALRATTESLAGALKSTATRGVWGEAQLRRVVEAAGLTRHVDFDLQTTISSDRGQGRPDMVVRLAGGTSIAVDAKVPLDAYLEASALPVGDAHEAQRRAHLQKHVKAVRAHVDALAKKAYWSGLDASPEFVICFLPSESLLATAIDEDPTLLDYAFSRHVALASPVNLWAVLKTVAYTWTQQEVSTEARRLLTLGTQLYERLGTLAGHADDLRRALERTVDSYNRFAGSLESRVLVTARQFPGVDASALSAPPVVTADGRRFTAAELIGTGGAGPTVDAAPTSEAAAAVEPASTAVPVDSGVSRTASGAAEPAAAPGETPDLLDGLRADVGEVRRRLDEAQTSRHE</sequence>
<evidence type="ECO:0000256" key="5">
    <source>
        <dbReference type="SAM" id="Coils"/>
    </source>
</evidence>
<proteinExistence type="inferred from homology"/>
<dbReference type="PANTHER" id="PTHR30563">
    <property type="entry name" value="DNA RECOMBINATION PROTEIN RMUC"/>
    <property type="match status" value="1"/>
</dbReference>
<dbReference type="RefSeq" id="WP_247981436.1">
    <property type="nucleotide sequence ID" value="NZ_CP078076.1"/>
</dbReference>
<feature type="compositionally biased region" description="Low complexity" evidence="6">
    <location>
        <begin position="423"/>
        <end position="439"/>
    </location>
</feature>
<comment type="similarity">
    <text evidence="2">Belongs to the RmuC family.</text>
</comment>
<comment type="function">
    <text evidence="1">Involved in DNA recombination.</text>
</comment>
<evidence type="ECO:0000313" key="7">
    <source>
        <dbReference type="EMBL" id="UPL11585.1"/>
    </source>
</evidence>
<keyword evidence="4" id="KW-0233">DNA recombination</keyword>
<evidence type="ECO:0000313" key="8">
    <source>
        <dbReference type="Proteomes" id="UP000831467"/>
    </source>
</evidence>
<feature type="region of interest" description="Disordered" evidence="6">
    <location>
        <begin position="418"/>
        <end position="444"/>
    </location>
</feature>
<protein>
    <submittedName>
        <fullName evidence="7">DNA recombination protein RmuC</fullName>
    </submittedName>
</protein>
<dbReference type="Pfam" id="PF02646">
    <property type="entry name" value="RmuC"/>
    <property type="match status" value="1"/>
</dbReference>
<name>A0ABY4IJ08_9MICO</name>
<evidence type="ECO:0000256" key="4">
    <source>
        <dbReference type="ARBA" id="ARBA00023172"/>
    </source>
</evidence>
<dbReference type="Proteomes" id="UP000831467">
    <property type="component" value="Chromosome"/>
</dbReference>
<keyword evidence="3 5" id="KW-0175">Coiled coil</keyword>
<accession>A0ABY4IJ08</accession>
<organism evidence="7 8">
    <name type="scientific">Microbacterium sufflavum</name>
    <dbReference type="NCBI Taxonomy" id="2851649"/>
    <lineage>
        <taxon>Bacteria</taxon>
        <taxon>Bacillati</taxon>
        <taxon>Actinomycetota</taxon>
        <taxon>Actinomycetes</taxon>
        <taxon>Micrococcales</taxon>
        <taxon>Microbacteriaceae</taxon>
        <taxon>Microbacterium</taxon>
    </lineage>
</organism>
<evidence type="ECO:0000256" key="2">
    <source>
        <dbReference type="ARBA" id="ARBA00009840"/>
    </source>
</evidence>
<reference evidence="7 8" key="1">
    <citation type="submission" date="2021-06" db="EMBL/GenBank/DDBJ databases">
        <title>Genome-based taxonomic framework of Microbacterium strains isolated from marine environment, the description of four new species and reclassification of four preexisting species.</title>
        <authorList>
            <person name="Lee S.D."/>
            <person name="Kim S.-M."/>
            <person name="Byeon Y.-S."/>
            <person name="Yang H.L."/>
            <person name="Kim I.S."/>
        </authorList>
    </citation>
    <scope>NUCLEOTIDE SEQUENCE [LARGE SCALE GENOMIC DNA]</scope>
    <source>
        <strain evidence="7 8">SSW1-51</strain>
    </source>
</reference>
<gene>
    <name evidence="7" type="ORF">KV394_10870</name>
</gene>
<feature type="coiled-coil region" evidence="5">
    <location>
        <begin position="25"/>
        <end position="52"/>
    </location>
</feature>
<dbReference type="InterPro" id="IPR003798">
    <property type="entry name" value="DNA_recombination_RmuC"/>
</dbReference>
<evidence type="ECO:0000256" key="6">
    <source>
        <dbReference type="SAM" id="MobiDB-lite"/>
    </source>
</evidence>
<keyword evidence="8" id="KW-1185">Reference proteome</keyword>
<evidence type="ECO:0000256" key="1">
    <source>
        <dbReference type="ARBA" id="ARBA00003416"/>
    </source>
</evidence>
<evidence type="ECO:0000256" key="3">
    <source>
        <dbReference type="ARBA" id="ARBA00023054"/>
    </source>
</evidence>
<dbReference type="EMBL" id="CP078076">
    <property type="protein sequence ID" value="UPL11585.1"/>
    <property type="molecule type" value="Genomic_DNA"/>
</dbReference>
<dbReference type="PANTHER" id="PTHR30563:SF0">
    <property type="entry name" value="DNA RECOMBINATION PROTEIN RMUC"/>
    <property type="match status" value="1"/>
</dbReference>